<feature type="signal peptide" evidence="1">
    <location>
        <begin position="1"/>
        <end position="21"/>
    </location>
</feature>
<dbReference type="RefSeq" id="XP_025357238.1">
    <property type="nucleotide sequence ID" value="XM_025497527.1"/>
</dbReference>
<evidence type="ECO:0000313" key="3">
    <source>
        <dbReference type="Proteomes" id="UP000245771"/>
    </source>
</evidence>
<evidence type="ECO:0000256" key="1">
    <source>
        <dbReference type="SAM" id="SignalP"/>
    </source>
</evidence>
<name>A0A316VHB5_9BASI</name>
<dbReference type="EMBL" id="KZ819602">
    <property type="protein sequence ID" value="PWN36936.1"/>
    <property type="molecule type" value="Genomic_DNA"/>
</dbReference>
<organism evidence="2 3">
    <name type="scientific">Meira miltonrushii</name>
    <dbReference type="NCBI Taxonomy" id="1280837"/>
    <lineage>
        <taxon>Eukaryota</taxon>
        <taxon>Fungi</taxon>
        <taxon>Dikarya</taxon>
        <taxon>Basidiomycota</taxon>
        <taxon>Ustilaginomycotina</taxon>
        <taxon>Exobasidiomycetes</taxon>
        <taxon>Exobasidiales</taxon>
        <taxon>Brachybasidiaceae</taxon>
        <taxon>Meira</taxon>
    </lineage>
</organism>
<dbReference type="Proteomes" id="UP000245771">
    <property type="component" value="Unassembled WGS sequence"/>
</dbReference>
<keyword evidence="1" id="KW-0732">Signal</keyword>
<proteinExistence type="predicted"/>
<evidence type="ECO:0000313" key="2">
    <source>
        <dbReference type="EMBL" id="PWN36936.1"/>
    </source>
</evidence>
<keyword evidence="3" id="KW-1185">Reference proteome</keyword>
<feature type="chain" id="PRO_5016323567" evidence="1">
    <location>
        <begin position="22"/>
        <end position="264"/>
    </location>
</feature>
<reference evidence="2 3" key="1">
    <citation type="journal article" date="2018" name="Mol. Biol. Evol.">
        <title>Broad Genomic Sampling Reveals a Smut Pathogenic Ancestry of the Fungal Clade Ustilaginomycotina.</title>
        <authorList>
            <person name="Kijpornyongpan T."/>
            <person name="Mondo S.J."/>
            <person name="Barry K."/>
            <person name="Sandor L."/>
            <person name="Lee J."/>
            <person name="Lipzen A."/>
            <person name="Pangilinan J."/>
            <person name="LaButti K."/>
            <person name="Hainaut M."/>
            <person name="Henrissat B."/>
            <person name="Grigoriev I.V."/>
            <person name="Spatafora J.W."/>
            <person name="Aime M.C."/>
        </authorList>
    </citation>
    <scope>NUCLEOTIDE SEQUENCE [LARGE SCALE GENOMIC DNA]</scope>
    <source>
        <strain evidence="2 3">MCA 3882</strain>
    </source>
</reference>
<dbReference type="InParanoid" id="A0A316VHB5"/>
<dbReference type="GeneID" id="37019308"/>
<accession>A0A316VHB5</accession>
<sequence>MRFAIILLSFLAVFANLFVNATPIKGVSDSLEERNYSPDAPIGLLKRQGSTLHALYAQFCDKDGDNCSTEHDMFSRQCFYEDVSKGDKIRIKSYPRQQSGTFVLHSYSTFLACDAYDDGTFFGNKQEIVKPYDGEVIDLELQECAPMQNTRNVGQSDNAYTKGEKLLERDNYIYAQLCNEAGLDCTGQHYLTNPACFDWNSTTKALRIHASPAIQSSSFTLYTTSVGQTCPDQITADQYLYKPFDGQLIPVTSTGTRFYFEGSA</sequence>
<protein>
    <submittedName>
        <fullName evidence="2">Uncharacterized protein</fullName>
    </submittedName>
</protein>
<dbReference type="AlphaFoldDB" id="A0A316VHB5"/>
<gene>
    <name evidence="2" type="ORF">FA14DRAFT_152356</name>
</gene>